<dbReference type="RefSeq" id="WP_268781431.1">
    <property type="nucleotide sequence ID" value="NZ_JAPRAT010000054.1"/>
</dbReference>
<gene>
    <name evidence="1" type="ORF">OWO01_15765</name>
</gene>
<dbReference type="AlphaFoldDB" id="A0A9J6RGU0"/>
<evidence type="ECO:0000313" key="1">
    <source>
        <dbReference type="EMBL" id="MCZ0704653.1"/>
    </source>
</evidence>
<sequence length="340" mass="40422">MKVNELRQKLMGRKKDELQNLIVEMYKQIPKKMREEKEIDQLIDDSDAFKVKKSANRKSVDNLDFEYVQREIEYFLKNAYDQNYIAPNRIIPKKERSNWRFTAKRLVEQLIALSHQPEYAKTCAARMEDLYELFCYASGHYVFASTEPFYTIKISQEDFFDQVVKLKKRIGEPSKWIRESLLLLVENDGDFQTLKRNVSEVLLENLNNAPLKEEAIKIAKDLLKEKKENIKKAKQAKGNVVGFRNNEYINDLVELIYMIQSSLGEYKNANKYFKQHYISSSSEVKMYIFLELIRRFQRVDDWLEEYELAVLNGVKLREALKNAYEQIKDTKEFPEFIYSC</sequence>
<accession>A0A9J6RGU0</accession>
<proteinExistence type="predicted"/>
<protein>
    <submittedName>
        <fullName evidence="1">Uncharacterized protein</fullName>
    </submittedName>
</protein>
<evidence type="ECO:0000313" key="2">
    <source>
        <dbReference type="Proteomes" id="UP001084197"/>
    </source>
</evidence>
<dbReference type="Proteomes" id="UP001084197">
    <property type="component" value="Unassembled WGS sequence"/>
</dbReference>
<reference evidence="1" key="1">
    <citation type="submission" date="2022-11" db="EMBL/GenBank/DDBJ databases">
        <title>WGS of Natronobacillus azotifigens 24KS-1, an anaerobic diazotrophic haloalkaliphile from soda-rich habitats.</title>
        <authorList>
            <person name="Sorokin D.Y."/>
            <person name="Merkel A.Y."/>
        </authorList>
    </citation>
    <scope>NUCLEOTIDE SEQUENCE</scope>
    <source>
        <strain evidence="1">24KS-1</strain>
    </source>
</reference>
<dbReference type="EMBL" id="JAPRAT010000054">
    <property type="protein sequence ID" value="MCZ0704653.1"/>
    <property type="molecule type" value="Genomic_DNA"/>
</dbReference>
<name>A0A9J6RGU0_9BACI</name>
<organism evidence="1 2">
    <name type="scientific">Natronobacillus azotifigens</name>
    <dbReference type="NCBI Taxonomy" id="472978"/>
    <lineage>
        <taxon>Bacteria</taxon>
        <taxon>Bacillati</taxon>
        <taxon>Bacillota</taxon>
        <taxon>Bacilli</taxon>
        <taxon>Bacillales</taxon>
        <taxon>Bacillaceae</taxon>
        <taxon>Natronobacillus</taxon>
    </lineage>
</organism>
<keyword evidence="2" id="KW-1185">Reference proteome</keyword>
<comment type="caution">
    <text evidence="1">The sequence shown here is derived from an EMBL/GenBank/DDBJ whole genome shotgun (WGS) entry which is preliminary data.</text>
</comment>